<name>K0KS57_WICCF</name>
<dbReference type="Proteomes" id="UP000009328">
    <property type="component" value="Unassembled WGS sequence"/>
</dbReference>
<keyword evidence="1" id="KW-0812">Transmembrane</keyword>
<dbReference type="HOGENOM" id="CLU_953788_0_0_1"/>
<feature type="transmembrane region" description="Helical" evidence="1">
    <location>
        <begin position="267"/>
        <end position="286"/>
    </location>
</feature>
<organism evidence="2 3">
    <name type="scientific">Wickerhamomyces ciferrii (strain ATCC 14091 / BCRC 22168 / CBS 111 / JCM 3599 / NBRC 0793 / NRRL Y-1031 F-60-10)</name>
    <name type="common">Yeast</name>
    <name type="synonym">Pichia ciferrii</name>
    <dbReference type="NCBI Taxonomy" id="1206466"/>
    <lineage>
        <taxon>Eukaryota</taxon>
        <taxon>Fungi</taxon>
        <taxon>Dikarya</taxon>
        <taxon>Ascomycota</taxon>
        <taxon>Saccharomycotina</taxon>
        <taxon>Saccharomycetes</taxon>
        <taxon>Phaffomycetales</taxon>
        <taxon>Wickerhamomycetaceae</taxon>
        <taxon>Wickerhamomyces</taxon>
    </lineage>
</organism>
<keyword evidence="3" id="KW-1185">Reference proteome</keyword>
<evidence type="ECO:0000313" key="3">
    <source>
        <dbReference type="Proteomes" id="UP000009328"/>
    </source>
</evidence>
<evidence type="ECO:0000313" key="2">
    <source>
        <dbReference type="EMBL" id="CCH45996.1"/>
    </source>
</evidence>
<evidence type="ECO:0000256" key="1">
    <source>
        <dbReference type="SAM" id="Phobius"/>
    </source>
</evidence>
<comment type="caution">
    <text evidence="2">The sequence shown here is derived from an EMBL/GenBank/DDBJ whole genome shotgun (WGS) entry which is preliminary data.</text>
</comment>
<gene>
    <name evidence="2" type="ORF">BN7_5583</name>
</gene>
<sequence>MNTIEKIVKCLNLIKHFLIKKIKTCIKSFPWNIILKIKRVIRLILKIILAILWEVKKILTEILIKLYYLLRKVERWARIPIELKIYIKQEIYETLGYADEDREEYLEELFREHEEEKERENSKEFRKLKPIDEDGLSYAIGSGNKPDDLTKLFTKKFTKKELKELDRDSYNHEVIYQFGTTKTESNQYDIIPKADPLVVRSNEDEDNNEISDENWDFNITVPSEFIENIVKNMSINIDLDMNSTITTNASNLTLNSSTTFHESKGSYFLNINVWSLITVPITILIFSRLYTM</sequence>
<accession>K0KS57</accession>
<keyword evidence="1" id="KW-1133">Transmembrane helix</keyword>
<dbReference type="AlphaFoldDB" id="K0KS57"/>
<dbReference type="EMBL" id="CAIF01000220">
    <property type="protein sequence ID" value="CCH45996.1"/>
    <property type="molecule type" value="Genomic_DNA"/>
</dbReference>
<dbReference type="InParanoid" id="K0KS57"/>
<keyword evidence="1" id="KW-0472">Membrane</keyword>
<reference evidence="2 3" key="1">
    <citation type="journal article" date="2012" name="Eukaryot. Cell">
        <title>Draft genome sequence of Wickerhamomyces ciferrii NRRL Y-1031 F-60-10.</title>
        <authorList>
            <person name="Schneider J."/>
            <person name="Andrea H."/>
            <person name="Blom J."/>
            <person name="Jaenicke S."/>
            <person name="Ruckert C."/>
            <person name="Schorsch C."/>
            <person name="Szczepanowski R."/>
            <person name="Farwick M."/>
            <person name="Goesmann A."/>
            <person name="Puhler A."/>
            <person name="Schaffer S."/>
            <person name="Tauch A."/>
            <person name="Kohler T."/>
            <person name="Brinkrolf K."/>
        </authorList>
    </citation>
    <scope>NUCLEOTIDE SEQUENCE [LARGE SCALE GENOMIC DNA]</scope>
    <source>
        <strain evidence="3">ATCC 14091 / BCRC 22168 / CBS 111 / JCM 3599 / NBRC 0793 / NRRL Y-1031 F-60-10</strain>
    </source>
</reference>
<protein>
    <submittedName>
        <fullName evidence="2">Uncharacterized protein</fullName>
    </submittedName>
</protein>
<proteinExistence type="predicted"/>